<dbReference type="PANTHER" id="PTHR44688">
    <property type="entry name" value="DNA-BINDING TRANSCRIPTIONAL ACTIVATOR DEVR_DOSR"/>
    <property type="match status" value="1"/>
</dbReference>
<dbReference type="SUPFAM" id="SSF46894">
    <property type="entry name" value="C-terminal effector domain of the bipartite response regulators"/>
    <property type="match status" value="1"/>
</dbReference>
<keyword evidence="2" id="KW-0238">DNA-binding</keyword>
<feature type="compositionally biased region" description="Polar residues" evidence="4">
    <location>
        <begin position="139"/>
        <end position="148"/>
    </location>
</feature>
<dbReference type="EMBL" id="BNJG01000002">
    <property type="protein sequence ID" value="GHO55945.1"/>
    <property type="molecule type" value="Genomic_DNA"/>
</dbReference>
<evidence type="ECO:0000256" key="2">
    <source>
        <dbReference type="ARBA" id="ARBA00023125"/>
    </source>
</evidence>
<evidence type="ECO:0000313" key="6">
    <source>
        <dbReference type="EMBL" id="GHO55945.1"/>
    </source>
</evidence>
<dbReference type="CDD" id="cd06170">
    <property type="entry name" value="LuxR_C_like"/>
    <property type="match status" value="1"/>
</dbReference>
<organism evidence="6 7">
    <name type="scientific">Ktedonobacter robiniae</name>
    <dbReference type="NCBI Taxonomy" id="2778365"/>
    <lineage>
        <taxon>Bacteria</taxon>
        <taxon>Bacillati</taxon>
        <taxon>Chloroflexota</taxon>
        <taxon>Ktedonobacteria</taxon>
        <taxon>Ktedonobacterales</taxon>
        <taxon>Ktedonobacteraceae</taxon>
        <taxon>Ktedonobacter</taxon>
    </lineage>
</organism>
<evidence type="ECO:0000256" key="3">
    <source>
        <dbReference type="ARBA" id="ARBA00023163"/>
    </source>
</evidence>
<feature type="region of interest" description="Disordered" evidence="4">
    <location>
        <begin position="104"/>
        <end position="148"/>
    </location>
</feature>
<dbReference type="Gene3D" id="1.25.40.10">
    <property type="entry name" value="Tetratricopeptide repeat domain"/>
    <property type="match status" value="1"/>
</dbReference>
<evidence type="ECO:0000256" key="1">
    <source>
        <dbReference type="ARBA" id="ARBA00023015"/>
    </source>
</evidence>
<feature type="domain" description="HTH luxR-type" evidence="5">
    <location>
        <begin position="1013"/>
        <end position="1078"/>
    </location>
</feature>
<dbReference type="SMART" id="SM00421">
    <property type="entry name" value="HTH_LUXR"/>
    <property type="match status" value="1"/>
</dbReference>
<dbReference type="Proteomes" id="UP000654345">
    <property type="component" value="Unassembled WGS sequence"/>
</dbReference>
<dbReference type="PANTHER" id="PTHR44688:SF16">
    <property type="entry name" value="DNA-BINDING TRANSCRIPTIONAL ACTIVATOR DEVR_DOSR"/>
    <property type="match status" value="1"/>
</dbReference>
<feature type="compositionally biased region" description="Basic and acidic residues" evidence="4">
    <location>
        <begin position="119"/>
        <end position="128"/>
    </location>
</feature>
<dbReference type="Gene3D" id="1.10.10.10">
    <property type="entry name" value="Winged helix-like DNA-binding domain superfamily/Winged helix DNA-binding domain"/>
    <property type="match status" value="1"/>
</dbReference>
<dbReference type="InterPro" id="IPR036388">
    <property type="entry name" value="WH-like_DNA-bd_sf"/>
</dbReference>
<gene>
    <name evidence="6" type="ORF">KSB_44200</name>
</gene>
<name>A0ABQ3UUC4_9CHLR</name>
<dbReference type="Pfam" id="PF25873">
    <property type="entry name" value="WHD_MalT"/>
    <property type="match status" value="1"/>
</dbReference>
<dbReference type="InterPro" id="IPR000792">
    <property type="entry name" value="Tscrpt_reg_LuxR_C"/>
</dbReference>
<protein>
    <submittedName>
        <fullName evidence="6">LuxR family transcriptional regulator</fullName>
    </submittedName>
</protein>
<dbReference type="InterPro" id="IPR011990">
    <property type="entry name" value="TPR-like_helical_dom_sf"/>
</dbReference>
<dbReference type="InterPro" id="IPR041617">
    <property type="entry name" value="TPR_MalT"/>
</dbReference>
<keyword evidence="1" id="KW-0805">Transcription regulation</keyword>
<keyword evidence="7" id="KW-1185">Reference proteome</keyword>
<evidence type="ECO:0000259" key="5">
    <source>
        <dbReference type="PROSITE" id="PS50043"/>
    </source>
</evidence>
<dbReference type="InterPro" id="IPR059106">
    <property type="entry name" value="WHD_MalT"/>
</dbReference>
<dbReference type="PROSITE" id="PS50043">
    <property type="entry name" value="HTH_LUXR_2"/>
    <property type="match status" value="1"/>
</dbReference>
<reference evidence="6 7" key="1">
    <citation type="journal article" date="2021" name="Int. J. Syst. Evol. Microbiol.">
        <title>Reticulibacter mediterranei gen. nov., sp. nov., within the new family Reticulibacteraceae fam. nov., and Ktedonospora formicarum gen. nov., sp. nov., Ktedonobacter robiniae sp. nov., Dictyobacter formicarum sp. nov. and Dictyobacter arantiisoli sp. nov., belonging to the class Ktedonobacteria.</title>
        <authorList>
            <person name="Yabe S."/>
            <person name="Zheng Y."/>
            <person name="Wang C.M."/>
            <person name="Sakai Y."/>
            <person name="Abe K."/>
            <person name="Yokota A."/>
            <person name="Donadio S."/>
            <person name="Cavaletti L."/>
            <person name="Monciardini P."/>
        </authorList>
    </citation>
    <scope>NUCLEOTIDE SEQUENCE [LARGE SCALE GENOMIC DNA]</scope>
    <source>
        <strain evidence="6 7">SOSP1-30</strain>
    </source>
</reference>
<dbReference type="InterPro" id="IPR016032">
    <property type="entry name" value="Sig_transdc_resp-reg_C-effctor"/>
</dbReference>
<dbReference type="PRINTS" id="PR00038">
    <property type="entry name" value="HTHLUXR"/>
</dbReference>
<dbReference type="Pfam" id="PF17874">
    <property type="entry name" value="TPR_MalT"/>
    <property type="match status" value="1"/>
</dbReference>
<evidence type="ECO:0000256" key="4">
    <source>
        <dbReference type="SAM" id="MobiDB-lite"/>
    </source>
</evidence>
<dbReference type="InterPro" id="IPR027417">
    <property type="entry name" value="P-loop_NTPase"/>
</dbReference>
<comment type="caution">
    <text evidence="6">The sequence shown here is derived from an EMBL/GenBank/DDBJ whole genome shotgun (WGS) entry which is preliminary data.</text>
</comment>
<proteinExistence type="predicted"/>
<sequence>MMPELSRATLMWSQRNQRYELYLHGQAEQHFSVQGGEAFSAWVRSQISFAFVGQSGRLSVLKEARERGRGYWYAYHKHGQHTHKGYLGPSERLTFARLEEVAGKLNNPTPSPTRAIPISRREKAEQGSKRTAAAHPHQEQSPLLSTKFSPPRLPSFLVERADSRTSLQAVRTHALTLVSASAGSGKTTLLSTWSATARLSQIRGEGRLMGTGSDAELVMAWLSLDSLDNNPLRFWHVVIAALRNSLPSVGEQALALLQARQAPPLSTILTALLNDLVPLSRDCLLMLDDYHLIEEAEIHDSMRFLLDHAPTHLHLVLATRRDPDLALARLRVHGQLLEIRDQDLSLTLSEASSFLVQGMDLPLSEEQVGILYRRTGGWIAGLHLAALSARSCEDLSAWITDFGGSHRYLLDYVQQDILAQLPHSLQNFLLQTSVVNRMNAAICQAVAVGMTQDACQHMLEEVERANLFVVPLDERRQWYRYHDLFREVLLARLLARQPDVLPLLHIRAAHWYEGQSEIREAIMHALAAPDFSYAADLLEQAAPVFWLNGEARTIHNWVLALPNAVLRAHLRLTLNAAFRLLNSASITTSVGHAALRAQVESLQTRLEEILHQASRFSLTDAEAGFIRLRLHVLRALIQTRVLVKQGDREQLQQLTQEIEALSPDEDISWNVIRLTLPFFLAVVLGGEGACLISRLQTAQQEMREAGDPLVAIRVSVWLAHSFVQAGKLHRARKEAKAGLALLERIGGRTPWEGQLYYALFLVDYAQGRLEEAANGLKLMLEIAHNWQQVELLVMGEVFSFRLALTKRDRVAAQQSFQQLETLMERERFAARAPWIPILRVQLWLLEGNVGAALAWTVRTILPKRAWNPMSRWEVLMGVRVLLVQQQYLQAAELLSRFQEYFDQPGLLDAAIEWMALSVVVLSRCEMREHAVQIAARLFALVEPEDCVRLDLDSGSPLMREVLEVWLQVRHEEISQASTSVFSQSAILRLLATLERNTPGVTQESEAFSASSKRSPLLSPLSRQEQQVLQMLVAGQTYKEMAQTLVVSPNTIKSQVSSIYRKLGVSRRAEAIAISQRLQLL</sequence>
<dbReference type="Pfam" id="PF00196">
    <property type="entry name" value="GerE"/>
    <property type="match status" value="1"/>
</dbReference>
<keyword evidence="3" id="KW-0804">Transcription</keyword>
<dbReference type="SUPFAM" id="SSF52540">
    <property type="entry name" value="P-loop containing nucleoside triphosphate hydrolases"/>
    <property type="match status" value="1"/>
</dbReference>
<evidence type="ECO:0000313" key="7">
    <source>
        <dbReference type="Proteomes" id="UP000654345"/>
    </source>
</evidence>
<accession>A0ABQ3UUC4</accession>